<dbReference type="EMBL" id="JBBHLL010000007">
    <property type="protein sequence ID" value="KAK7833378.1"/>
    <property type="molecule type" value="Genomic_DNA"/>
</dbReference>
<gene>
    <name evidence="2" type="ORF">U0070_017377</name>
</gene>
<feature type="region of interest" description="Disordered" evidence="1">
    <location>
        <begin position="70"/>
        <end position="95"/>
    </location>
</feature>
<dbReference type="AlphaFoldDB" id="A0AAW0K3M0"/>
<reference evidence="2 3" key="1">
    <citation type="journal article" date="2023" name="bioRxiv">
        <title>Conserved and derived expression patterns and positive selection on dental genes reveal complex evolutionary context of ever-growing rodent molars.</title>
        <authorList>
            <person name="Calamari Z.T."/>
            <person name="Song A."/>
            <person name="Cohen E."/>
            <person name="Akter M."/>
            <person name="Roy R.D."/>
            <person name="Hallikas O."/>
            <person name="Christensen M.M."/>
            <person name="Li P."/>
            <person name="Marangoni P."/>
            <person name="Jernvall J."/>
            <person name="Klein O.D."/>
        </authorList>
    </citation>
    <scope>NUCLEOTIDE SEQUENCE [LARGE SCALE GENOMIC DNA]</scope>
    <source>
        <strain evidence="2">V071</strain>
    </source>
</reference>
<sequence length="95" mass="9991">MSWQNQEAKAREPGEQSEDVSRPRRSTGKPRRVPGAALGGLGKPRRAPPPQSPALPLVVLDVAALAVVQGSQGKPQGQPPVSLLPISSHLFGRST</sequence>
<proteinExistence type="predicted"/>
<evidence type="ECO:0000256" key="1">
    <source>
        <dbReference type="SAM" id="MobiDB-lite"/>
    </source>
</evidence>
<keyword evidence="3" id="KW-1185">Reference proteome</keyword>
<feature type="compositionally biased region" description="Basic residues" evidence="1">
    <location>
        <begin position="23"/>
        <end position="32"/>
    </location>
</feature>
<evidence type="ECO:0000313" key="3">
    <source>
        <dbReference type="Proteomes" id="UP001488838"/>
    </source>
</evidence>
<accession>A0AAW0K3M0</accession>
<dbReference type="Proteomes" id="UP001488838">
    <property type="component" value="Unassembled WGS sequence"/>
</dbReference>
<feature type="region of interest" description="Disordered" evidence="1">
    <location>
        <begin position="1"/>
        <end position="54"/>
    </location>
</feature>
<organism evidence="2 3">
    <name type="scientific">Myodes glareolus</name>
    <name type="common">Bank vole</name>
    <name type="synonym">Clethrionomys glareolus</name>
    <dbReference type="NCBI Taxonomy" id="447135"/>
    <lineage>
        <taxon>Eukaryota</taxon>
        <taxon>Metazoa</taxon>
        <taxon>Chordata</taxon>
        <taxon>Craniata</taxon>
        <taxon>Vertebrata</taxon>
        <taxon>Euteleostomi</taxon>
        <taxon>Mammalia</taxon>
        <taxon>Eutheria</taxon>
        <taxon>Euarchontoglires</taxon>
        <taxon>Glires</taxon>
        <taxon>Rodentia</taxon>
        <taxon>Myomorpha</taxon>
        <taxon>Muroidea</taxon>
        <taxon>Cricetidae</taxon>
        <taxon>Arvicolinae</taxon>
        <taxon>Myodes</taxon>
    </lineage>
</organism>
<feature type="compositionally biased region" description="Basic and acidic residues" evidence="1">
    <location>
        <begin position="8"/>
        <end position="22"/>
    </location>
</feature>
<name>A0AAW0K3M0_MYOGA</name>
<comment type="caution">
    <text evidence="2">The sequence shown here is derived from an EMBL/GenBank/DDBJ whole genome shotgun (WGS) entry which is preliminary data.</text>
</comment>
<evidence type="ECO:0000313" key="2">
    <source>
        <dbReference type="EMBL" id="KAK7833378.1"/>
    </source>
</evidence>
<protein>
    <submittedName>
        <fullName evidence="2">Uncharacterized protein</fullName>
    </submittedName>
</protein>
<feature type="compositionally biased region" description="Low complexity" evidence="1">
    <location>
        <begin position="70"/>
        <end position="81"/>
    </location>
</feature>